<reference evidence="1 2" key="1">
    <citation type="submission" date="2020-07" db="EMBL/GenBank/DDBJ databases">
        <authorList>
            <person name="Feng X."/>
        </authorList>
    </citation>
    <scope>NUCLEOTIDE SEQUENCE [LARGE SCALE GENOMIC DNA]</scope>
    <source>
        <strain evidence="1 2">JCM23202</strain>
    </source>
</reference>
<organism evidence="1 2">
    <name type="scientific">Pelagicoccus albus</name>
    <dbReference type="NCBI Taxonomy" id="415222"/>
    <lineage>
        <taxon>Bacteria</taxon>
        <taxon>Pseudomonadati</taxon>
        <taxon>Verrucomicrobiota</taxon>
        <taxon>Opitutia</taxon>
        <taxon>Puniceicoccales</taxon>
        <taxon>Pelagicoccaceae</taxon>
        <taxon>Pelagicoccus</taxon>
    </lineage>
</organism>
<name>A0A7X1B747_9BACT</name>
<proteinExistence type="predicted"/>
<protein>
    <submittedName>
        <fullName evidence="1">Uncharacterized protein</fullName>
    </submittedName>
</protein>
<comment type="caution">
    <text evidence="1">The sequence shown here is derived from an EMBL/GenBank/DDBJ whole genome shotgun (WGS) entry which is preliminary data.</text>
</comment>
<sequence>MRTRLPNKAYPERDVDNPKDCQGCIIFPSDSAEPAISKACPAWDILTQMQRMLADQNEILERGKGGATVRYLSTTEAAHYCGMGGRDPKQRKFLRFVREEGIRFKQGNTETQKLFDKLELDRVLHDNRKQLS</sequence>
<gene>
    <name evidence="1" type="ORF">H5P27_06170</name>
</gene>
<keyword evidence="2" id="KW-1185">Reference proteome</keyword>
<dbReference type="EMBL" id="JACHVC010000006">
    <property type="protein sequence ID" value="MBC2605625.1"/>
    <property type="molecule type" value="Genomic_DNA"/>
</dbReference>
<dbReference type="AlphaFoldDB" id="A0A7X1B747"/>
<evidence type="ECO:0000313" key="1">
    <source>
        <dbReference type="EMBL" id="MBC2605625.1"/>
    </source>
</evidence>
<evidence type="ECO:0000313" key="2">
    <source>
        <dbReference type="Proteomes" id="UP000526501"/>
    </source>
</evidence>
<dbReference type="RefSeq" id="WP_185659494.1">
    <property type="nucleotide sequence ID" value="NZ_CAWPOO010000006.1"/>
</dbReference>
<dbReference type="Proteomes" id="UP000526501">
    <property type="component" value="Unassembled WGS sequence"/>
</dbReference>
<accession>A0A7X1B747</accession>